<reference evidence="10" key="1">
    <citation type="submission" date="2014-09" db="EMBL/GenBank/DDBJ databases">
        <authorList>
            <person name="Sharma Rahul"/>
            <person name="Thines Marco"/>
        </authorList>
    </citation>
    <scope>NUCLEOTIDE SEQUENCE [LARGE SCALE GENOMIC DNA]</scope>
</reference>
<evidence type="ECO:0000313" key="9">
    <source>
        <dbReference type="EMBL" id="CEG46674.1"/>
    </source>
</evidence>
<dbReference type="InterPro" id="IPR019775">
    <property type="entry name" value="WD40_repeat_CS"/>
</dbReference>
<dbReference type="InterPro" id="IPR001680">
    <property type="entry name" value="WD40_rpt"/>
</dbReference>
<keyword evidence="10" id="KW-1185">Reference proteome</keyword>
<dbReference type="RefSeq" id="XP_024583043.1">
    <property type="nucleotide sequence ID" value="XM_024717555.1"/>
</dbReference>
<keyword evidence="4" id="KW-0677">Repeat</keyword>
<dbReference type="PROSITE" id="PS50082">
    <property type="entry name" value="WD_REPEATS_2"/>
    <property type="match status" value="5"/>
</dbReference>
<feature type="repeat" description="WD" evidence="8">
    <location>
        <begin position="6"/>
        <end position="47"/>
    </location>
</feature>
<dbReference type="SUPFAM" id="SSF50978">
    <property type="entry name" value="WD40 repeat-like"/>
    <property type="match status" value="1"/>
</dbReference>
<feature type="repeat" description="WD" evidence="8">
    <location>
        <begin position="144"/>
        <end position="185"/>
    </location>
</feature>
<dbReference type="HAMAP" id="MF_03008">
    <property type="entry name" value="eIF3i"/>
    <property type="match status" value="1"/>
</dbReference>
<proteinExistence type="inferred from homology"/>
<dbReference type="AlphaFoldDB" id="A0A0P1AY93"/>
<evidence type="ECO:0000313" key="10">
    <source>
        <dbReference type="Proteomes" id="UP000054928"/>
    </source>
</evidence>
<dbReference type="EMBL" id="CCYD01002151">
    <property type="protein sequence ID" value="CEG46674.1"/>
    <property type="molecule type" value="Genomic_DNA"/>
</dbReference>
<comment type="similarity">
    <text evidence="7">Belongs to the eIF-3 subunit I family.</text>
</comment>
<evidence type="ECO:0000256" key="2">
    <source>
        <dbReference type="ARBA" id="ARBA00022540"/>
    </source>
</evidence>
<dbReference type="GO" id="GO:0001732">
    <property type="term" value="P:formation of cytoplasmic translation initiation complex"/>
    <property type="evidence" value="ECO:0007669"/>
    <property type="project" value="UniProtKB-UniRule"/>
</dbReference>
<dbReference type="OrthoDB" id="24966at2759"/>
<dbReference type="SMART" id="SM00320">
    <property type="entry name" value="WD40"/>
    <property type="match status" value="7"/>
</dbReference>
<protein>
    <recommendedName>
        <fullName evidence="7">Eukaryotic translation initiation factor 3 subunit I</fullName>
        <shortName evidence="7">eIF3i</shortName>
    </recommendedName>
</protein>
<keyword evidence="3 8" id="KW-0853">WD repeat</keyword>
<comment type="function">
    <text evidence="7">Component of the eukaryotic translation initiation factor 3 (eIF-3) complex, which is involved in protein synthesis of a specialized repertoire of mRNAs and, together with other initiation factors, stimulates binding of mRNA and methionyl-tRNAi to the 40S ribosome. The eIF-3 complex specifically targets and initiates translation of a subset of mRNAs involved in cell proliferation.</text>
</comment>
<dbReference type="PROSITE" id="PS00678">
    <property type="entry name" value="WD_REPEATS_1"/>
    <property type="match status" value="1"/>
</dbReference>
<comment type="subcellular location">
    <subcellularLocation>
        <location evidence="7">Cytoplasm</location>
    </subcellularLocation>
</comment>
<organism evidence="9 10">
    <name type="scientific">Plasmopara halstedii</name>
    <name type="common">Downy mildew of sunflower</name>
    <dbReference type="NCBI Taxonomy" id="4781"/>
    <lineage>
        <taxon>Eukaryota</taxon>
        <taxon>Sar</taxon>
        <taxon>Stramenopiles</taxon>
        <taxon>Oomycota</taxon>
        <taxon>Peronosporomycetes</taxon>
        <taxon>Peronosporales</taxon>
        <taxon>Peronosporaceae</taxon>
        <taxon>Plasmopara</taxon>
    </lineage>
</organism>
<sequence length="680" mass="74874">MRPILLKGHSRSLTMIKYNREGDLLFSCAKDHTPNLWYSDTGERIGTYVGHSGAVWACDVSHHSDHLLTAAADATVKLWDVQTGKELFSFPHTGPARSVNFSTGDKFFVSVADKFSDRPAAVFVYALAKDLTFQSADPILTITKHGHEGRITGAYWMPLNKAIMTTGGDGFIKLFDPKTGELLESHKIHTGEITNVAFNKSKTLAITSSKDNTAKLLDVETLKVLKVYETDRPVNSAAISPIKEHVVLGGGQEAMSVTTTSGRVGKFEARFFHMVFQEEFGRVKGHFGPINTIAFHPNGKSYASGAEDGYEHDGRYTLVDEHLEMEEAMHFLDELKDKYLHQVEQAIEDWDYQDFSPDKRFALLDNDGEQNARDGQSDCHTLPTFSNAMRKSWVGLTPDAELENSFACDRDGTKGCDYEMKLVVLCTPPGGINGIPSAESVQRLLAQIPRVDAVSMAAAFAARLQDIQVSQPWQVRAKAILLMQILVEIKPFAGRYIPVFEANSKLLSHLDSLRTSSQNQVVREGARKLLSLIRSNGTNSALIPKSSPVKPHVRHVQIVGGQNKIRAPVAASQPSKPRMSPGKLAVDKIFKPELVVSTDNIQSSKSSLVLSPKVSQAVQASWRRRTSESKLNYEGDNIMQNGVSKPLIDEVPIGVACQSSVHKLNVTLDSGRPSAFSFVQ</sequence>
<comment type="similarity">
    <text evidence="6">Belongs to the WD repeat STRAP family.</text>
</comment>
<dbReference type="GO" id="GO:0033290">
    <property type="term" value="C:eukaryotic 48S preinitiation complex"/>
    <property type="evidence" value="ECO:0007669"/>
    <property type="project" value="UniProtKB-UniRule"/>
</dbReference>
<evidence type="ECO:0000256" key="3">
    <source>
        <dbReference type="ARBA" id="ARBA00022574"/>
    </source>
</evidence>
<accession>A0A0P1AY93</accession>
<dbReference type="GO" id="GO:0003743">
    <property type="term" value="F:translation initiation factor activity"/>
    <property type="evidence" value="ECO:0007669"/>
    <property type="project" value="UniProtKB-UniRule"/>
</dbReference>
<feature type="repeat" description="WD" evidence="8">
    <location>
        <begin position="48"/>
        <end position="89"/>
    </location>
</feature>
<dbReference type="GO" id="GO:0071541">
    <property type="term" value="C:eukaryotic translation initiation factor 3 complex, eIF3m"/>
    <property type="evidence" value="ECO:0007669"/>
    <property type="project" value="TreeGrafter"/>
</dbReference>
<name>A0A0P1AY93_PLAHL</name>
<dbReference type="STRING" id="4781.A0A0P1AY93"/>
<dbReference type="Proteomes" id="UP000054928">
    <property type="component" value="Unassembled WGS sequence"/>
</dbReference>
<feature type="repeat" description="WD" evidence="8">
    <location>
        <begin position="283"/>
        <end position="309"/>
    </location>
</feature>
<dbReference type="GO" id="GO:0016282">
    <property type="term" value="C:eukaryotic 43S preinitiation complex"/>
    <property type="evidence" value="ECO:0007669"/>
    <property type="project" value="UniProtKB-UniRule"/>
</dbReference>
<dbReference type="PANTHER" id="PTHR19877:SF1">
    <property type="entry name" value="EUKARYOTIC TRANSLATION INITIATION FACTOR 3 SUBUNIT I"/>
    <property type="match status" value="1"/>
</dbReference>
<evidence type="ECO:0000256" key="5">
    <source>
        <dbReference type="ARBA" id="ARBA00022917"/>
    </source>
</evidence>
<feature type="repeat" description="WD" evidence="8">
    <location>
        <begin position="186"/>
        <end position="227"/>
    </location>
</feature>
<evidence type="ECO:0000256" key="4">
    <source>
        <dbReference type="ARBA" id="ARBA00022737"/>
    </source>
</evidence>
<evidence type="ECO:0000256" key="8">
    <source>
        <dbReference type="PROSITE-ProRule" id="PRU00221"/>
    </source>
</evidence>
<dbReference type="GO" id="GO:0003723">
    <property type="term" value="F:RNA binding"/>
    <property type="evidence" value="ECO:0007669"/>
    <property type="project" value="TreeGrafter"/>
</dbReference>
<comment type="subunit">
    <text evidence="7">Component of the eukaryotic translation initiation factor 3 (eIF-3) complex.</text>
</comment>
<evidence type="ECO:0000256" key="6">
    <source>
        <dbReference type="ARBA" id="ARBA00038394"/>
    </source>
</evidence>
<dbReference type="InterPro" id="IPR015943">
    <property type="entry name" value="WD40/YVTN_repeat-like_dom_sf"/>
</dbReference>
<dbReference type="InterPro" id="IPR036322">
    <property type="entry name" value="WD40_repeat_dom_sf"/>
</dbReference>
<keyword evidence="5 7" id="KW-0648">Protein biosynthesis</keyword>
<keyword evidence="2 7" id="KW-0396">Initiation factor</keyword>
<dbReference type="InterPro" id="IPR027525">
    <property type="entry name" value="eIF3i"/>
</dbReference>
<evidence type="ECO:0000256" key="1">
    <source>
        <dbReference type="ARBA" id="ARBA00022490"/>
    </source>
</evidence>
<dbReference type="Gene3D" id="2.130.10.10">
    <property type="entry name" value="YVTN repeat-like/Quinoprotein amine dehydrogenase"/>
    <property type="match status" value="1"/>
</dbReference>
<dbReference type="PANTHER" id="PTHR19877">
    <property type="entry name" value="EUKARYOTIC TRANSLATION INITIATION FACTOR 3 SUBUNIT I"/>
    <property type="match status" value="1"/>
</dbReference>
<dbReference type="GeneID" id="36398337"/>
<keyword evidence="1 7" id="KW-0963">Cytoplasm</keyword>
<dbReference type="PROSITE" id="PS50294">
    <property type="entry name" value="WD_REPEATS_REGION"/>
    <property type="match status" value="2"/>
</dbReference>
<evidence type="ECO:0000256" key="7">
    <source>
        <dbReference type="HAMAP-Rule" id="MF_03008"/>
    </source>
</evidence>
<dbReference type="Pfam" id="PF24805">
    <property type="entry name" value="EIF3I"/>
    <property type="match status" value="1"/>
</dbReference>
<dbReference type="CDD" id="cd00200">
    <property type="entry name" value="WD40"/>
    <property type="match status" value="1"/>
</dbReference>